<dbReference type="AlphaFoldDB" id="A0A9D5DLL2"/>
<evidence type="ECO:0000313" key="1">
    <source>
        <dbReference type="EMBL" id="KAJ1608604.1"/>
    </source>
</evidence>
<reference evidence="1" key="1">
    <citation type="submission" date="2022-10" db="EMBL/GenBank/DDBJ databases">
        <title>Adaptive evolution leads to modifications in subtelomeric GC content in a zoonotic Cryptosporidium species.</title>
        <authorList>
            <person name="Li J."/>
            <person name="Feng Y."/>
            <person name="Xiao L."/>
        </authorList>
    </citation>
    <scope>NUCLEOTIDE SEQUENCE</scope>
    <source>
        <strain evidence="1">33844</strain>
    </source>
</reference>
<protein>
    <submittedName>
        <fullName evidence="1">Uncharacterized protein</fullName>
    </submittedName>
</protein>
<comment type="caution">
    <text evidence="1">The sequence shown here is derived from an EMBL/GenBank/DDBJ whole genome shotgun (WGS) entry which is preliminary data.</text>
</comment>
<accession>A0A9D5DLL2</accession>
<proteinExistence type="predicted"/>
<dbReference type="EMBL" id="JAPCXC010000042">
    <property type="protein sequence ID" value="KAJ1608604.1"/>
    <property type="molecule type" value="Genomic_DNA"/>
</dbReference>
<organism evidence="1">
    <name type="scientific">Cryptosporidium canis</name>
    <dbReference type="NCBI Taxonomy" id="195482"/>
    <lineage>
        <taxon>Eukaryota</taxon>
        <taxon>Sar</taxon>
        <taxon>Alveolata</taxon>
        <taxon>Apicomplexa</taxon>
        <taxon>Conoidasida</taxon>
        <taxon>Coccidia</taxon>
        <taxon>Eucoccidiorida</taxon>
        <taxon>Eimeriorina</taxon>
        <taxon>Cryptosporidiidae</taxon>
        <taxon>Cryptosporidium</taxon>
    </lineage>
</organism>
<gene>
    <name evidence="1" type="ORF">OJ253_1845</name>
</gene>
<name>A0A9D5DLL2_9CRYT</name>
<sequence>MQEPSRCSVTANSTNKLISKAEVGEVNGTRCRQDKDKDGDKIQSSLLSPGLHFSNATIEQNGQGSSAWMALDGEGKDHRNCNKELCDKDVQCVGFEQLEHICLAN</sequence>
<dbReference type="Proteomes" id="UP001067231">
    <property type="component" value="Unassembled WGS sequence"/>
</dbReference>